<evidence type="ECO:0000259" key="5">
    <source>
        <dbReference type="PROSITE" id="PS51776"/>
    </source>
</evidence>
<dbReference type="InterPro" id="IPR034744">
    <property type="entry name" value="RH2"/>
</dbReference>
<evidence type="ECO:0000313" key="8">
    <source>
        <dbReference type="RefSeq" id="XP_026278871.1"/>
    </source>
</evidence>
<feature type="domain" description="RH2" evidence="6">
    <location>
        <begin position="278"/>
        <end position="356"/>
    </location>
</feature>
<dbReference type="GO" id="GO:0036064">
    <property type="term" value="C:ciliary basal body"/>
    <property type="evidence" value="ECO:0007669"/>
    <property type="project" value="TreeGrafter"/>
</dbReference>
<dbReference type="RefSeq" id="XP_026278871.1">
    <property type="nucleotide sequence ID" value="XM_026423086.2"/>
</dbReference>
<evidence type="ECO:0000256" key="2">
    <source>
        <dbReference type="ARBA" id="ARBA00022927"/>
    </source>
</evidence>
<accession>A0A6J1SK06</accession>
<dbReference type="InterPro" id="IPR051241">
    <property type="entry name" value="DZIP_RILPL"/>
</dbReference>
<dbReference type="Pfam" id="PF09744">
    <property type="entry name" value="RH1"/>
    <property type="match status" value="1"/>
</dbReference>
<evidence type="ECO:0000256" key="1">
    <source>
        <dbReference type="ARBA" id="ARBA00022448"/>
    </source>
</evidence>
<name>A0A6J1SK06_FRAOC</name>
<dbReference type="PANTHER" id="PTHR21502:SF4">
    <property type="entry name" value="RILP-LIKE PROTEIN HOMOLOG"/>
    <property type="match status" value="1"/>
</dbReference>
<dbReference type="Gene3D" id="6.10.230.10">
    <property type="match status" value="1"/>
</dbReference>
<proteinExistence type="predicted"/>
<evidence type="ECO:0000259" key="6">
    <source>
        <dbReference type="PROSITE" id="PS51777"/>
    </source>
</evidence>
<dbReference type="PROSITE" id="PS51776">
    <property type="entry name" value="RH1"/>
    <property type="match status" value="1"/>
</dbReference>
<dbReference type="CTD" id="31090"/>
<dbReference type="SUPFAM" id="SSF161256">
    <property type="entry name" value="RILP dimerisation region"/>
    <property type="match status" value="1"/>
</dbReference>
<dbReference type="GO" id="GO:0005737">
    <property type="term" value="C:cytoplasm"/>
    <property type="evidence" value="ECO:0007669"/>
    <property type="project" value="TreeGrafter"/>
</dbReference>
<dbReference type="PROSITE" id="PS51777">
    <property type="entry name" value="RH2"/>
    <property type="match status" value="1"/>
</dbReference>
<evidence type="ECO:0000256" key="3">
    <source>
        <dbReference type="ARBA" id="ARBA00023054"/>
    </source>
</evidence>
<keyword evidence="7" id="KW-1185">Reference proteome</keyword>
<dbReference type="GO" id="GO:0060271">
    <property type="term" value="P:cilium assembly"/>
    <property type="evidence" value="ECO:0007669"/>
    <property type="project" value="TreeGrafter"/>
</dbReference>
<dbReference type="CDD" id="cd14445">
    <property type="entry name" value="RILP-like"/>
    <property type="match status" value="1"/>
</dbReference>
<dbReference type="InterPro" id="IPR034743">
    <property type="entry name" value="RH1"/>
</dbReference>
<dbReference type="InterPro" id="IPR021563">
    <property type="entry name" value="RILP_dimer"/>
</dbReference>
<feature type="domain" description="RH1" evidence="5">
    <location>
        <begin position="8"/>
        <end position="96"/>
    </location>
</feature>
<dbReference type="Pfam" id="PF11461">
    <property type="entry name" value="RILP"/>
    <property type="match status" value="1"/>
</dbReference>
<dbReference type="AlphaFoldDB" id="A0A6J1SK06"/>
<evidence type="ECO:0000313" key="7">
    <source>
        <dbReference type="Proteomes" id="UP000504606"/>
    </source>
</evidence>
<dbReference type="GO" id="GO:0031267">
    <property type="term" value="F:small GTPase binding"/>
    <property type="evidence" value="ECO:0007669"/>
    <property type="project" value="TreeGrafter"/>
</dbReference>
<dbReference type="PANTHER" id="PTHR21502">
    <property type="entry name" value="ZINC FINGER PROTEIN DZIP1"/>
    <property type="match status" value="1"/>
</dbReference>
<dbReference type="Proteomes" id="UP000504606">
    <property type="component" value="Unplaced"/>
</dbReference>
<dbReference type="GO" id="GO:0015031">
    <property type="term" value="P:protein transport"/>
    <property type="evidence" value="ECO:0007669"/>
    <property type="project" value="UniProtKB-KW"/>
</dbReference>
<dbReference type="GO" id="GO:0051959">
    <property type="term" value="F:dynein light intermediate chain binding"/>
    <property type="evidence" value="ECO:0007669"/>
    <property type="project" value="TreeGrafter"/>
</dbReference>
<reference evidence="8" key="1">
    <citation type="submission" date="2025-08" db="UniProtKB">
        <authorList>
            <consortium name="RefSeq"/>
        </authorList>
    </citation>
    <scope>IDENTIFICATION</scope>
    <source>
        <tissue evidence="8">Whole organism</tissue>
    </source>
</reference>
<keyword evidence="1" id="KW-0813">Transport</keyword>
<keyword evidence="3 4" id="KW-0175">Coiled coil</keyword>
<feature type="coiled-coil region" evidence="4">
    <location>
        <begin position="55"/>
        <end position="258"/>
    </location>
</feature>
<organism evidence="7 8">
    <name type="scientific">Frankliniella occidentalis</name>
    <name type="common">Western flower thrips</name>
    <name type="synonym">Euthrips occidentalis</name>
    <dbReference type="NCBI Taxonomy" id="133901"/>
    <lineage>
        <taxon>Eukaryota</taxon>
        <taxon>Metazoa</taxon>
        <taxon>Ecdysozoa</taxon>
        <taxon>Arthropoda</taxon>
        <taxon>Hexapoda</taxon>
        <taxon>Insecta</taxon>
        <taxon>Pterygota</taxon>
        <taxon>Neoptera</taxon>
        <taxon>Paraneoptera</taxon>
        <taxon>Thysanoptera</taxon>
        <taxon>Terebrantia</taxon>
        <taxon>Thripoidea</taxon>
        <taxon>Thripidae</taxon>
        <taxon>Frankliniella</taxon>
    </lineage>
</organism>
<keyword evidence="2" id="KW-0653">Protein transport</keyword>
<dbReference type="Gene3D" id="1.20.58.1770">
    <property type="match status" value="1"/>
</dbReference>
<dbReference type="GeneID" id="113206831"/>
<dbReference type="GO" id="GO:0046983">
    <property type="term" value="F:protein dimerization activity"/>
    <property type="evidence" value="ECO:0007669"/>
    <property type="project" value="InterPro"/>
</dbReference>
<sequence length="429" mass="49110">MPYLEEQELEDTMDDSKPEVSVIDVYDIASEIGKEFEKMIDVYGTDAVINLMPKVINALEQLEGLATRNERENNQIQELKARIAQLEKDKIGKAEDRQRFEMELEQIEEHWREESRDLEAMVSHLQEENRKLSSVLAEKKQAEKAPDPGALLSPEVDMALVQRLRGLVDRLKDQLRQRDRELLSKQTEMESLSSQVEQLTIISRELRRKQRLGQTQIHSLIDERADFLAQLHDQQREVQSLRQRLGLAEKENEDLSISAQDSPDLTNKVIYDKDDPNRPRFTTQELKDILHERNELKARVSDLEDELEMYRPKEPPKRKYVCFSATTAAAALVGASVGAPVEAPVGAPVQAAVVTRVGMIAQAPRAMPAGATSTASTIFLNILREIVRNLGPHYLDQQLLYLLFSPFIVFPCRKCLRQMKTLLHQHYPL</sequence>
<evidence type="ECO:0000256" key="4">
    <source>
        <dbReference type="SAM" id="Coils"/>
    </source>
</evidence>
<protein>
    <submittedName>
        <fullName evidence="8">RILP-like protein homolog isoform X2</fullName>
    </submittedName>
</protein>
<gene>
    <name evidence="8" type="primary">LOC113206831</name>
</gene>